<evidence type="ECO:0000313" key="1">
    <source>
        <dbReference type="EMBL" id="MBX73513.1"/>
    </source>
</evidence>
<protein>
    <submittedName>
        <fullName evidence="1">Uncharacterized protein</fullName>
    </submittedName>
</protein>
<sequence>MFHTNSCSWEVMK</sequence>
<accession>A0A2P2R2P4</accession>
<name>A0A2P2R2P4_RHIMU</name>
<reference evidence="1" key="1">
    <citation type="submission" date="2018-02" db="EMBL/GenBank/DDBJ databases">
        <title>Rhizophora mucronata_Transcriptome.</title>
        <authorList>
            <person name="Meera S.P."/>
            <person name="Sreeshan A."/>
            <person name="Augustine A."/>
        </authorList>
    </citation>
    <scope>NUCLEOTIDE SEQUENCE</scope>
    <source>
        <tissue evidence="1">Leaf</tissue>
    </source>
</reference>
<organism evidence="1">
    <name type="scientific">Rhizophora mucronata</name>
    <name type="common">Asiatic mangrove</name>
    <dbReference type="NCBI Taxonomy" id="61149"/>
    <lineage>
        <taxon>Eukaryota</taxon>
        <taxon>Viridiplantae</taxon>
        <taxon>Streptophyta</taxon>
        <taxon>Embryophyta</taxon>
        <taxon>Tracheophyta</taxon>
        <taxon>Spermatophyta</taxon>
        <taxon>Magnoliopsida</taxon>
        <taxon>eudicotyledons</taxon>
        <taxon>Gunneridae</taxon>
        <taxon>Pentapetalae</taxon>
        <taxon>rosids</taxon>
        <taxon>fabids</taxon>
        <taxon>Malpighiales</taxon>
        <taxon>Rhizophoraceae</taxon>
        <taxon>Rhizophora</taxon>
    </lineage>
</organism>
<proteinExistence type="predicted"/>
<dbReference type="EMBL" id="GGEC01093029">
    <property type="protein sequence ID" value="MBX73513.1"/>
    <property type="molecule type" value="Transcribed_RNA"/>
</dbReference>